<evidence type="ECO:0000313" key="1">
    <source>
        <dbReference type="EMBL" id="KAJ9092743.1"/>
    </source>
</evidence>
<reference evidence="1" key="1">
    <citation type="submission" date="2023-04" db="EMBL/GenBank/DDBJ databases">
        <title>Draft Genome sequencing of Naganishia species isolated from polar environments using Oxford Nanopore Technology.</title>
        <authorList>
            <person name="Leo P."/>
            <person name="Venkateswaran K."/>
        </authorList>
    </citation>
    <scope>NUCLEOTIDE SEQUENCE</scope>
    <source>
        <strain evidence="1">MNA-CCFEE 5262</strain>
    </source>
</reference>
<dbReference type="Proteomes" id="UP001230649">
    <property type="component" value="Unassembled WGS sequence"/>
</dbReference>
<sequence length="248" mass="26506">MFSSWNPFRRSREEDGFAQQPQAGEEEAGIKIVVKFERDRYNIPIPKPSVTSVSTLIQTLSNQIGIPPTQLKLIFNGAVLKSSGASISSCGIKDGSTLVVVGANSVPSSGTGEGAPQAAPVQHEKKKEVIPTTDDGLVGYINEKAGVVDELKDQVAQFQRDVDAYLASKSNPANASPDVPTLTAIHQAHMRLSELLLQGLLRLDSIDIPSPFTKSRAARKEAVRKVQNALNIVDGGWKNAKSAHGQGA</sequence>
<protein>
    <submittedName>
        <fullName evidence="1">Uncharacterized protein</fullName>
    </submittedName>
</protein>
<gene>
    <name evidence="1" type="ORF">QFC20_007277</name>
</gene>
<comment type="caution">
    <text evidence="1">The sequence shown here is derived from an EMBL/GenBank/DDBJ whole genome shotgun (WGS) entry which is preliminary data.</text>
</comment>
<dbReference type="EMBL" id="JASBWS010000166">
    <property type="protein sequence ID" value="KAJ9092743.1"/>
    <property type="molecule type" value="Genomic_DNA"/>
</dbReference>
<keyword evidence="2" id="KW-1185">Reference proteome</keyword>
<accession>A0ACC2V0Y1</accession>
<evidence type="ECO:0000313" key="2">
    <source>
        <dbReference type="Proteomes" id="UP001230649"/>
    </source>
</evidence>
<proteinExistence type="predicted"/>
<organism evidence="1 2">
    <name type="scientific">Naganishia adeliensis</name>
    <dbReference type="NCBI Taxonomy" id="92952"/>
    <lineage>
        <taxon>Eukaryota</taxon>
        <taxon>Fungi</taxon>
        <taxon>Dikarya</taxon>
        <taxon>Basidiomycota</taxon>
        <taxon>Agaricomycotina</taxon>
        <taxon>Tremellomycetes</taxon>
        <taxon>Filobasidiales</taxon>
        <taxon>Filobasidiaceae</taxon>
        <taxon>Naganishia</taxon>
    </lineage>
</organism>
<name>A0ACC2V0Y1_9TREE</name>